<feature type="signal peptide" evidence="2">
    <location>
        <begin position="1"/>
        <end position="19"/>
    </location>
</feature>
<protein>
    <recommendedName>
        <fullName evidence="5">CSD domain-containing protein</fullName>
    </recommendedName>
</protein>
<feature type="region of interest" description="Disordered" evidence="1">
    <location>
        <begin position="576"/>
        <end position="621"/>
    </location>
</feature>
<accession>A0AAD4R7G3</accession>
<feature type="chain" id="PRO_5041976049" description="CSD domain-containing protein" evidence="2">
    <location>
        <begin position="20"/>
        <end position="782"/>
    </location>
</feature>
<comment type="caution">
    <text evidence="3">The sequence shown here is derived from an EMBL/GenBank/DDBJ whole genome shotgun (WGS) entry which is preliminary data.</text>
</comment>
<proteinExistence type="predicted"/>
<evidence type="ECO:0000313" key="4">
    <source>
        <dbReference type="Proteomes" id="UP001201812"/>
    </source>
</evidence>
<dbReference type="Proteomes" id="UP001201812">
    <property type="component" value="Unassembled WGS sequence"/>
</dbReference>
<evidence type="ECO:0000256" key="2">
    <source>
        <dbReference type="SAM" id="SignalP"/>
    </source>
</evidence>
<evidence type="ECO:0008006" key="5">
    <source>
        <dbReference type="Google" id="ProtNLM"/>
    </source>
</evidence>
<dbReference type="AlphaFoldDB" id="A0AAD4R7G3"/>
<sequence>MLFAFYVAVLLYSHDPLQSETLAIMGEENIGLVTNSNKNELEFWIKGNKRKSISIADISLEFCPKIGDMIRISNDEENHFHVAPINVKSMSDLVVRNECIEMPIHFLTTQQYLHPRSAVDKNFINAWCPELGFVPIVFANKFLPFHFYHGVAEISLKKTSTEDKIESRYNTPWLIRKDEYQLSNESYVNQFEQVGLIVEESDSQFVVLCKSTGPVLIKKKDAGHLKVTDWIRFTVIDIHEKQHNQTIIVGNKHPERITPVFETDIDEAQNIYVLHNITVLDTSFQKGVYNVDIIGNVADPKGLITNNMKNRTIFVKSKYWITQNDVRFSISKIVDGTSFPSNDKPKFRPINDTEKEKTSFLAGILEENFCKTASRGNPAKQRPIQPPKKRTTNANDVKSEGIVIATAGNSFRVYSSDTAIKNNIVELTSELLWPMPKLGDSVELISRNYNGINNPKYQHVGVRKMETSSYTVRIVKGTIQIRTIANIINQATIFAAKLGHIYNGDQRLPLSIKDEGKSVELWCTKIGRKGYHWGVAQNCEAKWLSSISELESLPKAIEQPTTAPYRFIGMRYRNKNSDEVSPSSSQKNSPASSLNGDAPRTNRNWDNRVRHHSDGCSTISREGRLQNANGNITQELSMKGIVTFKTRYGFYVYSNKYPTEEVFLPLKLVHGELQQGQWIRFSAKFVSREYTIDAYAKIPPEAPTMVAGNLVEVTVGAFVPTNFREMPKELKVVHSGLIPTIADDRGLVKDGMINKSIVVVATRANKPAVDLPWQISAILGSE</sequence>
<organism evidence="3 4">
    <name type="scientific">Ditylenchus destructor</name>
    <dbReference type="NCBI Taxonomy" id="166010"/>
    <lineage>
        <taxon>Eukaryota</taxon>
        <taxon>Metazoa</taxon>
        <taxon>Ecdysozoa</taxon>
        <taxon>Nematoda</taxon>
        <taxon>Chromadorea</taxon>
        <taxon>Rhabditida</taxon>
        <taxon>Tylenchina</taxon>
        <taxon>Tylenchomorpha</taxon>
        <taxon>Sphaerularioidea</taxon>
        <taxon>Anguinidae</taxon>
        <taxon>Anguininae</taxon>
        <taxon>Ditylenchus</taxon>
    </lineage>
</organism>
<keyword evidence="2" id="KW-0732">Signal</keyword>
<feature type="region of interest" description="Disordered" evidence="1">
    <location>
        <begin position="374"/>
        <end position="393"/>
    </location>
</feature>
<keyword evidence="4" id="KW-1185">Reference proteome</keyword>
<evidence type="ECO:0000256" key="1">
    <source>
        <dbReference type="SAM" id="MobiDB-lite"/>
    </source>
</evidence>
<feature type="compositionally biased region" description="Low complexity" evidence="1">
    <location>
        <begin position="581"/>
        <end position="593"/>
    </location>
</feature>
<reference evidence="3" key="1">
    <citation type="submission" date="2022-01" db="EMBL/GenBank/DDBJ databases">
        <title>Genome Sequence Resource for Two Populations of Ditylenchus destructor, the Migratory Endoparasitic Phytonematode.</title>
        <authorList>
            <person name="Zhang H."/>
            <person name="Lin R."/>
            <person name="Xie B."/>
        </authorList>
    </citation>
    <scope>NUCLEOTIDE SEQUENCE</scope>
    <source>
        <strain evidence="3">BazhouSP</strain>
    </source>
</reference>
<name>A0AAD4R7G3_9BILA</name>
<gene>
    <name evidence="3" type="ORF">DdX_00665</name>
</gene>
<feature type="compositionally biased region" description="Basic and acidic residues" evidence="1">
    <location>
        <begin position="603"/>
        <end position="614"/>
    </location>
</feature>
<dbReference type="EMBL" id="JAKKPZ010000001">
    <property type="protein sequence ID" value="KAI1728479.1"/>
    <property type="molecule type" value="Genomic_DNA"/>
</dbReference>
<evidence type="ECO:0000313" key="3">
    <source>
        <dbReference type="EMBL" id="KAI1728479.1"/>
    </source>
</evidence>